<dbReference type="EMBL" id="MOOB01000844">
    <property type="protein sequence ID" value="OQE34370.1"/>
    <property type="molecule type" value="Genomic_DNA"/>
</dbReference>
<evidence type="ECO:0000313" key="3">
    <source>
        <dbReference type="Proteomes" id="UP000191691"/>
    </source>
</evidence>
<keyword evidence="3" id="KW-1185">Reference proteome</keyword>
<feature type="non-terminal residue" evidence="2">
    <location>
        <position position="1"/>
    </location>
</feature>
<gene>
    <name evidence="2" type="ORF">PENNAL_c0844G06037</name>
</gene>
<proteinExistence type="predicted"/>
<reference evidence="3" key="1">
    <citation type="journal article" date="2017" name="Nat. Microbiol.">
        <title>Global analysis of biosynthetic gene clusters reveals vast potential of secondary metabolite production in Penicillium species.</title>
        <authorList>
            <person name="Nielsen J.C."/>
            <person name="Grijseels S."/>
            <person name="Prigent S."/>
            <person name="Ji B."/>
            <person name="Dainat J."/>
            <person name="Nielsen K.F."/>
            <person name="Frisvad J.C."/>
            <person name="Workman M."/>
            <person name="Nielsen J."/>
        </authorList>
    </citation>
    <scope>NUCLEOTIDE SEQUENCE [LARGE SCALE GENOMIC DNA]</scope>
    <source>
        <strain evidence="3">IBT 13039</strain>
    </source>
</reference>
<dbReference type="Proteomes" id="UP000191691">
    <property type="component" value="Unassembled WGS sequence"/>
</dbReference>
<evidence type="ECO:0000256" key="1">
    <source>
        <dbReference type="SAM" id="MobiDB-lite"/>
    </source>
</evidence>
<dbReference type="AlphaFoldDB" id="A0A1V6U7K6"/>
<feature type="non-terminal residue" evidence="2">
    <location>
        <position position="79"/>
    </location>
</feature>
<comment type="caution">
    <text evidence="2">The sequence shown here is derived from an EMBL/GenBank/DDBJ whole genome shotgun (WGS) entry which is preliminary data.</text>
</comment>
<sequence>GGHFWPQRGPKVASSAQLFRTRTFGPRATRSSPASGNTHRHVLVRSCRCLGAWLSFPCPRAPLLLFHRLLPTSGPAPRA</sequence>
<feature type="region of interest" description="Disordered" evidence="1">
    <location>
        <begin position="1"/>
        <end position="38"/>
    </location>
</feature>
<name>A0A1V6U7K6_PENNA</name>
<evidence type="ECO:0000313" key="2">
    <source>
        <dbReference type="EMBL" id="OQE34370.1"/>
    </source>
</evidence>
<organism evidence="2 3">
    <name type="scientific">Penicillium nalgiovense</name>
    <dbReference type="NCBI Taxonomy" id="60175"/>
    <lineage>
        <taxon>Eukaryota</taxon>
        <taxon>Fungi</taxon>
        <taxon>Dikarya</taxon>
        <taxon>Ascomycota</taxon>
        <taxon>Pezizomycotina</taxon>
        <taxon>Eurotiomycetes</taxon>
        <taxon>Eurotiomycetidae</taxon>
        <taxon>Eurotiales</taxon>
        <taxon>Aspergillaceae</taxon>
        <taxon>Penicillium</taxon>
    </lineage>
</organism>
<protein>
    <submittedName>
        <fullName evidence="2">Uncharacterized protein</fullName>
    </submittedName>
</protein>
<accession>A0A1V6U7K6</accession>